<gene>
    <name evidence="1" type="ORF">SAMN02745124_03235</name>
</gene>
<dbReference type="Proteomes" id="UP000184139">
    <property type="component" value="Unassembled WGS sequence"/>
</dbReference>
<name>A0A1M5XPW1_9BACT</name>
<evidence type="ECO:0000313" key="1">
    <source>
        <dbReference type="EMBL" id="SHI01840.1"/>
    </source>
</evidence>
<organism evidence="1 2">
    <name type="scientific">Desulfofustis glycolicus DSM 9705</name>
    <dbReference type="NCBI Taxonomy" id="1121409"/>
    <lineage>
        <taxon>Bacteria</taxon>
        <taxon>Pseudomonadati</taxon>
        <taxon>Thermodesulfobacteriota</taxon>
        <taxon>Desulfobulbia</taxon>
        <taxon>Desulfobulbales</taxon>
        <taxon>Desulfocapsaceae</taxon>
        <taxon>Desulfofustis</taxon>
    </lineage>
</organism>
<reference evidence="1 2" key="1">
    <citation type="submission" date="2016-11" db="EMBL/GenBank/DDBJ databases">
        <authorList>
            <person name="Jaros S."/>
            <person name="Januszkiewicz K."/>
            <person name="Wedrychowicz H."/>
        </authorList>
    </citation>
    <scope>NUCLEOTIDE SEQUENCE [LARGE SCALE GENOMIC DNA]</scope>
    <source>
        <strain evidence="1 2">DSM 9705</strain>
    </source>
</reference>
<dbReference type="AlphaFoldDB" id="A0A1M5XPW1"/>
<proteinExistence type="predicted"/>
<protein>
    <submittedName>
        <fullName evidence="1">Uncharacterized protein</fullName>
    </submittedName>
</protein>
<sequence length="74" mass="8050">MGNAHKGVTVGREGGVSILLAILVDRLHSSRSLQAHFGLELGTEILSMLYPTHQFFILLVGYSLNNCPSFGDHL</sequence>
<accession>A0A1M5XPW1</accession>
<keyword evidence="2" id="KW-1185">Reference proteome</keyword>
<dbReference type="EMBL" id="FQXS01000022">
    <property type="protein sequence ID" value="SHI01840.1"/>
    <property type="molecule type" value="Genomic_DNA"/>
</dbReference>
<dbReference type="STRING" id="1121409.SAMN02745124_03235"/>
<evidence type="ECO:0000313" key="2">
    <source>
        <dbReference type="Proteomes" id="UP000184139"/>
    </source>
</evidence>